<reference evidence="2 3" key="1">
    <citation type="submission" date="2013-01" db="EMBL/GenBank/DDBJ databases">
        <authorList>
            <person name="Harkins D.M."/>
            <person name="Durkin A.S."/>
            <person name="Brinkac L.M."/>
            <person name="Haft D.H."/>
            <person name="Selengut J.D."/>
            <person name="Sanka R."/>
            <person name="DePew J."/>
            <person name="Purushe J."/>
            <person name="Tulsiani S.M."/>
            <person name="Graham G.C."/>
            <person name="Burns M.-A."/>
            <person name="Dohnt M.F."/>
            <person name="Smythe L.D."/>
            <person name="McKay D.B."/>
            <person name="Craig S.B."/>
            <person name="Vinetz J.M."/>
            <person name="Sutton G.G."/>
            <person name="Nierman W.C."/>
            <person name="Fouts D.E."/>
        </authorList>
    </citation>
    <scope>NUCLEOTIDE SEQUENCE [LARGE SCALE GENOMIC DNA]</scope>
    <source>
        <strain evidence="2 3">LT2156</strain>
    </source>
</reference>
<dbReference type="EMBL" id="AFMF02000038">
    <property type="protein sequence ID" value="EMM93291.1"/>
    <property type="molecule type" value="Genomic_DNA"/>
</dbReference>
<feature type="domain" description="VOC" evidence="1">
    <location>
        <begin position="16"/>
        <end position="131"/>
    </location>
</feature>
<organism evidence="2 3">
    <name type="scientific">Leptospira interrogans serovar Zanoni str. LT2156</name>
    <dbReference type="NCBI Taxonomy" id="1001601"/>
    <lineage>
        <taxon>Bacteria</taxon>
        <taxon>Pseudomonadati</taxon>
        <taxon>Spirochaetota</taxon>
        <taxon>Spirochaetia</taxon>
        <taxon>Leptospirales</taxon>
        <taxon>Leptospiraceae</taxon>
        <taxon>Leptospira</taxon>
    </lineage>
</organism>
<dbReference type="InterPro" id="IPR037523">
    <property type="entry name" value="VOC_core"/>
</dbReference>
<dbReference type="Pfam" id="PF00903">
    <property type="entry name" value="Glyoxalase"/>
    <property type="match status" value="1"/>
</dbReference>
<dbReference type="Proteomes" id="UP000012089">
    <property type="component" value="Unassembled WGS sequence"/>
</dbReference>
<dbReference type="Gene3D" id="3.10.180.10">
    <property type="entry name" value="2,3-Dihydroxybiphenyl 1,2-Dioxygenase, domain 1"/>
    <property type="match status" value="1"/>
</dbReference>
<dbReference type="AlphaFoldDB" id="M6HQQ9"/>
<evidence type="ECO:0000259" key="1">
    <source>
        <dbReference type="PROSITE" id="PS51819"/>
    </source>
</evidence>
<accession>M6HQQ9</accession>
<name>M6HQQ9_LEPIR</name>
<evidence type="ECO:0000313" key="2">
    <source>
        <dbReference type="EMBL" id="EMM93291.1"/>
    </source>
</evidence>
<gene>
    <name evidence="2" type="ORF">LEP1GSC158_4571</name>
</gene>
<proteinExistence type="predicted"/>
<comment type="caution">
    <text evidence="2">The sequence shown here is derived from an EMBL/GenBank/DDBJ whole genome shotgun (WGS) entry which is preliminary data.</text>
</comment>
<dbReference type="InterPro" id="IPR029068">
    <property type="entry name" value="Glyas_Bleomycin-R_OHBP_Dase"/>
</dbReference>
<sequence length="132" mass="14775">MTKKLNRTGSMIIVEGIDYFLIPAENPEASAKFYSDIFDFESLDEKSGEYVIMGLDSINIKLQKISGFKNSLGENKIPVLSFVLDVDDFTEAIAELEENKISIVRGPETNQSGEFLHFLDPSGNVLEISYKD</sequence>
<dbReference type="SUPFAM" id="SSF54593">
    <property type="entry name" value="Glyoxalase/Bleomycin resistance protein/Dihydroxybiphenyl dioxygenase"/>
    <property type="match status" value="1"/>
</dbReference>
<dbReference type="InterPro" id="IPR004360">
    <property type="entry name" value="Glyas_Fos-R_dOase_dom"/>
</dbReference>
<dbReference type="PROSITE" id="PS51819">
    <property type="entry name" value="VOC"/>
    <property type="match status" value="1"/>
</dbReference>
<protein>
    <submittedName>
        <fullName evidence="2">Glyoxalase-like domain protein</fullName>
    </submittedName>
</protein>
<evidence type="ECO:0000313" key="3">
    <source>
        <dbReference type="Proteomes" id="UP000012089"/>
    </source>
</evidence>